<reference evidence="1 2" key="1">
    <citation type="submission" date="2016-10" db="EMBL/GenBank/DDBJ databases">
        <authorList>
            <person name="de Groot N.N."/>
        </authorList>
    </citation>
    <scope>NUCLEOTIDE SEQUENCE [LARGE SCALE GENOMIC DNA]</scope>
    <source>
        <strain evidence="1 2">DSM 43941</strain>
    </source>
</reference>
<dbReference type="Proteomes" id="UP000198688">
    <property type="component" value="Chromosome I"/>
</dbReference>
<proteinExistence type="predicted"/>
<evidence type="ECO:0000313" key="2">
    <source>
        <dbReference type="Proteomes" id="UP000198688"/>
    </source>
</evidence>
<organism evidence="1 2">
    <name type="scientific">Actinoplanes derwentensis</name>
    <dbReference type="NCBI Taxonomy" id="113562"/>
    <lineage>
        <taxon>Bacteria</taxon>
        <taxon>Bacillati</taxon>
        <taxon>Actinomycetota</taxon>
        <taxon>Actinomycetes</taxon>
        <taxon>Micromonosporales</taxon>
        <taxon>Micromonosporaceae</taxon>
        <taxon>Actinoplanes</taxon>
    </lineage>
</organism>
<dbReference type="AlphaFoldDB" id="A0A1H1S5A1"/>
<accession>A0A1H1S5A1</accession>
<evidence type="ECO:0000313" key="1">
    <source>
        <dbReference type="EMBL" id="SDS42419.1"/>
    </source>
</evidence>
<dbReference type="RefSeq" id="WP_092541594.1">
    <property type="nucleotide sequence ID" value="NZ_BOMJ01000089.1"/>
</dbReference>
<keyword evidence="2" id="KW-1185">Reference proteome</keyword>
<gene>
    <name evidence="1" type="ORF">SAMN04489716_0753</name>
</gene>
<dbReference type="EMBL" id="LT629758">
    <property type="protein sequence ID" value="SDS42419.1"/>
    <property type="molecule type" value="Genomic_DNA"/>
</dbReference>
<sequence>MWSGGPGSEPKLQLTIQANGAYEFSGQQFGTPFSENGRITVEEKVLTFEPTLSDHGLEPRTAVWKRSADTDITNILVYSDLRYGYFSFVQIG</sequence>
<name>A0A1H1S5A1_9ACTN</name>
<protein>
    <submittedName>
        <fullName evidence="1">Uncharacterized protein</fullName>
    </submittedName>
</protein>